<evidence type="ECO:0000256" key="6">
    <source>
        <dbReference type="SAM" id="MobiDB-lite"/>
    </source>
</evidence>
<evidence type="ECO:0000256" key="2">
    <source>
        <dbReference type="ARBA" id="ARBA00008000"/>
    </source>
</evidence>
<comment type="cofactor">
    <cofactor evidence="1">
        <name>FAD</name>
        <dbReference type="ChEBI" id="CHEBI:57692"/>
    </cofactor>
</comment>
<evidence type="ECO:0000256" key="5">
    <source>
        <dbReference type="ARBA" id="ARBA00023002"/>
    </source>
</evidence>
<gene>
    <name evidence="8" type="ORF">HQN59_16120</name>
</gene>
<dbReference type="PROSITE" id="PS51387">
    <property type="entry name" value="FAD_PCMH"/>
    <property type="match status" value="1"/>
</dbReference>
<dbReference type="Gene3D" id="3.30.70.2190">
    <property type="match status" value="1"/>
</dbReference>
<evidence type="ECO:0000256" key="1">
    <source>
        <dbReference type="ARBA" id="ARBA00001974"/>
    </source>
</evidence>
<dbReference type="Gene3D" id="1.10.45.10">
    <property type="entry name" value="Vanillyl-alcohol Oxidase, Chain A, domain 4"/>
    <property type="match status" value="1"/>
</dbReference>
<name>A0A7Y6NQA8_9BURK</name>
<keyword evidence="5" id="KW-0560">Oxidoreductase</keyword>
<evidence type="ECO:0000259" key="7">
    <source>
        <dbReference type="PROSITE" id="PS51387"/>
    </source>
</evidence>
<dbReference type="GO" id="GO:0071949">
    <property type="term" value="F:FAD binding"/>
    <property type="evidence" value="ECO:0007669"/>
    <property type="project" value="InterPro"/>
</dbReference>
<dbReference type="InterPro" id="IPR051264">
    <property type="entry name" value="FAD-oxidored/transferase_4"/>
</dbReference>
<evidence type="ECO:0000313" key="9">
    <source>
        <dbReference type="Proteomes" id="UP000529637"/>
    </source>
</evidence>
<keyword evidence="3" id="KW-0285">Flavoprotein</keyword>
<dbReference type="GO" id="GO:0022904">
    <property type="term" value="P:respiratory electron transport chain"/>
    <property type="evidence" value="ECO:0007669"/>
    <property type="project" value="TreeGrafter"/>
</dbReference>
<reference evidence="8 9" key="1">
    <citation type="submission" date="2020-06" db="EMBL/GenBank/DDBJ databases">
        <title>Schlegella sp. ID0723 isolated from air conditioner.</title>
        <authorList>
            <person name="Kim D.Y."/>
            <person name="Kim D.-U."/>
        </authorList>
    </citation>
    <scope>NUCLEOTIDE SEQUENCE [LARGE SCALE GENOMIC DNA]</scope>
    <source>
        <strain evidence="8 9">ID0723</strain>
    </source>
</reference>
<dbReference type="Pfam" id="PF02913">
    <property type="entry name" value="FAD-oxidase_C"/>
    <property type="match status" value="1"/>
</dbReference>
<dbReference type="Gene3D" id="3.30.43.10">
    <property type="entry name" value="Uridine Diphospho-n-acetylenolpyruvylglucosamine Reductase, domain 2"/>
    <property type="match status" value="1"/>
</dbReference>
<dbReference type="GO" id="GO:0016491">
    <property type="term" value="F:oxidoreductase activity"/>
    <property type="evidence" value="ECO:0007669"/>
    <property type="project" value="UniProtKB-KW"/>
</dbReference>
<dbReference type="FunFam" id="1.10.45.10:FF:000001">
    <property type="entry name" value="D-lactate dehydrogenase mitochondrial"/>
    <property type="match status" value="1"/>
</dbReference>
<dbReference type="PANTHER" id="PTHR43716:SF1">
    <property type="entry name" value="D-2-HYDROXYGLUTARATE DEHYDROGENASE, MITOCHONDRIAL"/>
    <property type="match status" value="1"/>
</dbReference>
<evidence type="ECO:0000256" key="3">
    <source>
        <dbReference type="ARBA" id="ARBA00022630"/>
    </source>
</evidence>
<protein>
    <submittedName>
        <fullName evidence="8">FAD-binding oxidoreductase</fullName>
    </submittedName>
</protein>
<keyword evidence="4" id="KW-0274">FAD</keyword>
<feature type="domain" description="FAD-binding PCMH-type" evidence="7">
    <location>
        <begin position="27"/>
        <end position="207"/>
    </location>
</feature>
<dbReference type="Gene3D" id="3.30.70.2740">
    <property type="match status" value="1"/>
</dbReference>
<accession>A0A7Y6NQA8</accession>
<evidence type="ECO:0000256" key="4">
    <source>
        <dbReference type="ARBA" id="ARBA00022827"/>
    </source>
</evidence>
<dbReference type="InterPro" id="IPR016169">
    <property type="entry name" value="FAD-bd_PCMH_sub2"/>
</dbReference>
<dbReference type="PANTHER" id="PTHR43716">
    <property type="entry name" value="D-2-HYDROXYGLUTARATE DEHYDROGENASE, MITOCHONDRIAL"/>
    <property type="match status" value="1"/>
</dbReference>
<proteinExistence type="inferred from homology"/>
<comment type="caution">
    <text evidence="8">The sequence shown here is derived from an EMBL/GenBank/DDBJ whole genome shotgun (WGS) entry which is preliminary data.</text>
</comment>
<dbReference type="InterPro" id="IPR016167">
    <property type="entry name" value="FAD-bd_PCMH_sub1"/>
</dbReference>
<dbReference type="InterPro" id="IPR016164">
    <property type="entry name" value="FAD-linked_Oxase-like_C"/>
</dbReference>
<dbReference type="InterPro" id="IPR016166">
    <property type="entry name" value="FAD-bd_PCMH"/>
</dbReference>
<organism evidence="8 9">
    <name type="scientific">Piscinibacter koreensis</name>
    <dbReference type="NCBI Taxonomy" id="2742824"/>
    <lineage>
        <taxon>Bacteria</taxon>
        <taxon>Pseudomonadati</taxon>
        <taxon>Pseudomonadota</taxon>
        <taxon>Betaproteobacteria</taxon>
        <taxon>Burkholderiales</taxon>
        <taxon>Sphaerotilaceae</taxon>
        <taxon>Piscinibacter</taxon>
    </lineage>
</organism>
<dbReference type="Proteomes" id="UP000529637">
    <property type="component" value="Unassembled WGS sequence"/>
</dbReference>
<dbReference type="Gene3D" id="3.30.465.10">
    <property type="match status" value="1"/>
</dbReference>
<keyword evidence="9" id="KW-1185">Reference proteome</keyword>
<dbReference type="InterPro" id="IPR036318">
    <property type="entry name" value="FAD-bd_PCMH-like_sf"/>
</dbReference>
<dbReference type="EMBL" id="JABWMJ010000007">
    <property type="protein sequence ID" value="NUZ07289.1"/>
    <property type="molecule type" value="Genomic_DNA"/>
</dbReference>
<dbReference type="SUPFAM" id="SSF56176">
    <property type="entry name" value="FAD-binding/transporter-associated domain-like"/>
    <property type="match status" value="1"/>
</dbReference>
<evidence type="ECO:0000313" key="8">
    <source>
        <dbReference type="EMBL" id="NUZ07289.1"/>
    </source>
</evidence>
<dbReference type="InterPro" id="IPR004113">
    <property type="entry name" value="FAD-bd_oxidored_4_C"/>
</dbReference>
<dbReference type="RefSeq" id="WP_176070134.1">
    <property type="nucleotide sequence ID" value="NZ_JABWMJ010000007.1"/>
</dbReference>
<comment type="similarity">
    <text evidence="2">Belongs to the FAD-binding oxidoreductase/transferase type 4 family.</text>
</comment>
<dbReference type="InterPro" id="IPR006094">
    <property type="entry name" value="Oxid_FAD_bind_N"/>
</dbReference>
<dbReference type="Pfam" id="PF01565">
    <property type="entry name" value="FAD_binding_4"/>
    <property type="match status" value="1"/>
</dbReference>
<dbReference type="InterPro" id="IPR016171">
    <property type="entry name" value="Vanillyl_alc_oxidase_C-sub2"/>
</dbReference>
<feature type="region of interest" description="Disordered" evidence="6">
    <location>
        <begin position="1"/>
        <end position="23"/>
    </location>
</feature>
<sequence length="451" mass="48123">MDAGTDKPAASGETGIDPRYLHDWSGLERGTPRVLHRPRSTEEVAAIVAACDRDGSKITVQGGLTGLAGGAVPADGDVVINLERMNAIEHVDSLEGIMQVQAGATLQQVQLAAEAAGWYFPVDLGARGSCQVGGNASTNAGGIRVIRYGTMRDAVLGLEVVLADGSVVTSLTRLVKNSAGLDPRFLFIGSEGTLGIITRLTLRLQPKPGDTVTAFAALPSLDGVTSLLRDLRRALGPSLSAFEFMSTRFVDLSLRLTGVARPLETAAPWYVLLDATGAPGADVTPALHQALEHAMADGLVADCAVAANGAQGQRFWRVREGIPEILTELKPLINFDVGLPWVETRGFIERAEATLTARFPEATHLFFGHLGDNNIHVVSGPHRPVDFHAVDEIVYGELHGRRATISAEHGIGFIKKPFLHVTRSPEEIALLRRLKTALDLNATLNPGRVFD</sequence>
<dbReference type="AlphaFoldDB" id="A0A7Y6NQA8"/>
<dbReference type="SUPFAM" id="SSF55103">
    <property type="entry name" value="FAD-linked oxidases, C-terminal domain"/>
    <property type="match status" value="1"/>
</dbReference>